<organism evidence="1 2">
    <name type="scientific">Synechocystis salina LEGE 00031</name>
    <dbReference type="NCBI Taxonomy" id="1828736"/>
    <lineage>
        <taxon>Bacteria</taxon>
        <taxon>Bacillati</taxon>
        <taxon>Cyanobacteriota</taxon>
        <taxon>Cyanophyceae</taxon>
        <taxon>Synechococcales</taxon>
        <taxon>Merismopediaceae</taxon>
        <taxon>Synechocystis</taxon>
    </lineage>
</organism>
<accession>A0ABR9VSV2</accession>
<protein>
    <submittedName>
        <fullName evidence="1">Uncharacterized protein</fullName>
    </submittedName>
</protein>
<proteinExistence type="predicted"/>
<evidence type="ECO:0000313" key="1">
    <source>
        <dbReference type="EMBL" id="MBE9254431.1"/>
    </source>
</evidence>
<gene>
    <name evidence="1" type="ORF">IQ217_11375</name>
</gene>
<dbReference type="RefSeq" id="WP_194020026.1">
    <property type="nucleotide sequence ID" value="NZ_JADEVV010000030.1"/>
</dbReference>
<dbReference type="EMBL" id="JADEVV010000030">
    <property type="protein sequence ID" value="MBE9254431.1"/>
    <property type="molecule type" value="Genomic_DNA"/>
</dbReference>
<reference evidence="1 2" key="1">
    <citation type="submission" date="2020-10" db="EMBL/GenBank/DDBJ databases">
        <authorList>
            <person name="Castelo-Branco R."/>
            <person name="Eusebio N."/>
            <person name="Adriana R."/>
            <person name="Vieira A."/>
            <person name="Brugerolle De Fraissinette N."/>
            <person name="Rezende De Castro R."/>
            <person name="Schneider M.P."/>
            <person name="Vasconcelos V."/>
            <person name="Leao P.N."/>
        </authorList>
    </citation>
    <scope>NUCLEOTIDE SEQUENCE [LARGE SCALE GENOMIC DNA]</scope>
    <source>
        <strain evidence="1 2">LEGE 00031</strain>
    </source>
</reference>
<comment type="caution">
    <text evidence="1">The sequence shown here is derived from an EMBL/GenBank/DDBJ whole genome shotgun (WGS) entry which is preliminary data.</text>
</comment>
<name>A0ABR9VSV2_9SYNC</name>
<dbReference type="Proteomes" id="UP000658720">
    <property type="component" value="Unassembled WGS sequence"/>
</dbReference>
<keyword evidence="2" id="KW-1185">Reference proteome</keyword>
<sequence>MKTITLKIEDGVNDRFMSLLKDFSDHELRILEESEYVSDDDYLRSIEGMVESINEAREEAVENGITLDKLDW</sequence>
<evidence type="ECO:0000313" key="2">
    <source>
        <dbReference type="Proteomes" id="UP000658720"/>
    </source>
</evidence>